<keyword evidence="5 7" id="KW-1133">Transmembrane helix</keyword>
<dbReference type="InterPro" id="IPR050901">
    <property type="entry name" value="BP-dep_ABC_trans_perm"/>
</dbReference>
<dbReference type="PROSITE" id="PS50928">
    <property type="entry name" value="ABC_TM1"/>
    <property type="match status" value="1"/>
</dbReference>
<evidence type="ECO:0000256" key="3">
    <source>
        <dbReference type="ARBA" id="ARBA00022475"/>
    </source>
</evidence>
<dbReference type="EMBL" id="BSPC01000058">
    <property type="protein sequence ID" value="GLS22173.1"/>
    <property type="molecule type" value="Genomic_DNA"/>
</dbReference>
<accession>A0ABQ6CPC6</accession>
<proteinExistence type="inferred from homology"/>
<organism evidence="9 10">
    <name type="scientific">Labrys miyagiensis</name>
    <dbReference type="NCBI Taxonomy" id="346912"/>
    <lineage>
        <taxon>Bacteria</taxon>
        <taxon>Pseudomonadati</taxon>
        <taxon>Pseudomonadota</taxon>
        <taxon>Alphaproteobacteria</taxon>
        <taxon>Hyphomicrobiales</taxon>
        <taxon>Xanthobacteraceae</taxon>
        <taxon>Labrys</taxon>
    </lineage>
</organism>
<protein>
    <submittedName>
        <fullName evidence="9">ABC transporter permease</fullName>
    </submittedName>
</protein>
<evidence type="ECO:0000259" key="8">
    <source>
        <dbReference type="PROSITE" id="PS50928"/>
    </source>
</evidence>
<keyword evidence="10" id="KW-1185">Reference proteome</keyword>
<dbReference type="InterPro" id="IPR035906">
    <property type="entry name" value="MetI-like_sf"/>
</dbReference>
<feature type="transmembrane region" description="Helical" evidence="7">
    <location>
        <begin position="196"/>
        <end position="218"/>
    </location>
</feature>
<dbReference type="CDD" id="cd06261">
    <property type="entry name" value="TM_PBP2"/>
    <property type="match status" value="1"/>
</dbReference>
<evidence type="ECO:0000313" key="9">
    <source>
        <dbReference type="EMBL" id="GLS22173.1"/>
    </source>
</evidence>
<dbReference type="SUPFAM" id="SSF161098">
    <property type="entry name" value="MetI-like"/>
    <property type="match status" value="1"/>
</dbReference>
<evidence type="ECO:0000256" key="4">
    <source>
        <dbReference type="ARBA" id="ARBA00022692"/>
    </source>
</evidence>
<feature type="transmembrane region" description="Helical" evidence="7">
    <location>
        <begin position="139"/>
        <end position="158"/>
    </location>
</feature>
<feature type="transmembrane region" description="Helical" evidence="7">
    <location>
        <begin position="12"/>
        <end position="32"/>
    </location>
</feature>
<feature type="transmembrane region" description="Helical" evidence="7">
    <location>
        <begin position="106"/>
        <end position="127"/>
    </location>
</feature>
<comment type="subcellular location">
    <subcellularLocation>
        <location evidence="1 7">Cell membrane</location>
        <topology evidence="1 7">Multi-pass membrane protein</topology>
    </subcellularLocation>
</comment>
<dbReference type="Pfam" id="PF00528">
    <property type="entry name" value="BPD_transp_1"/>
    <property type="match status" value="1"/>
</dbReference>
<feature type="domain" description="ABC transmembrane type-1" evidence="8">
    <location>
        <begin position="71"/>
        <end position="262"/>
    </location>
</feature>
<keyword evidence="2 7" id="KW-0813">Transport</keyword>
<dbReference type="Gene3D" id="1.10.3720.10">
    <property type="entry name" value="MetI-like"/>
    <property type="match status" value="1"/>
</dbReference>
<dbReference type="PANTHER" id="PTHR32243">
    <property type="entry name" value="MALTOSE TRANSPORT SYSTEM PERMEASE-RELATED"/>
    <property type="match status" value="1"/>
</dbReference>
<keyword evidence="3" id="KW-1003">Cell membrane</keyword>
<dbReference type="Proteomes" id="UP001156882">
    <property type="component" value="Unassembled WGS sequence"/>
</dbReference>
<feature type="transmembrane region" description="Helical" evidence="7">
    <location>
        <begin position="70"/>
        <end position="94"/>
    </location>
</feature>
<feature type="transmembrane region" description="Helical" evidence="7">
    <location>
        <begin position="238"/>
        <end position="262"/>
    </location>
</feature>
<evidence type="ECO:0000313" key="10">
    <source>
        <dbReference type="Proteomes" id="UP001156882"/>
    </source>
</evidence>
<comment type="similarity">
    <text evidence="7">Belongs to the binding-protein-dependent transport system permease family.</text>
</comment>
<sequence>MSRRIPTSRKAALLALQIVLAVIILLPFFWMLSVSLKPATEPFSIPARLWPENPTFDNYISAFRPEFRTYFFNSVVVSLSTVVITVTLALLAAYSFTRSGLRILSALLGLVIIAQMFPGSAIIIPIYRMMRAANLLNTYVSLILAYVAVTLPVAIWMLRGFLSRLPVTLEEAAAIDGAGPFRAFVDIILPLCRPGIAATAVFVLIVTWQEFLFALSFTSTKEMRTLPVGMNDFIGQYGIRYGELMASSVLISLPVVLVFMILQRQFVAGLTAGAVKG</sequence>
<keyword evidence="6 7" id="KW-0472">Membrane</keyword>
<keyword evidence="4 7" id="KW-0812">Transmembrane</keyword>
<dbReference type="InterPro" id="IPR000515">
    <property type="entry name" value="MetI-like"/>
</dbReference>
<dbReference type="PANTHER" id="PTHR32243:SF18">
    <property type="entry name" value="INNER MEMBRANE ABC TRANSPORTER PERMEASE PROTEIN YCJP"/>
    <property type="match status" value="1"/>
</dbReference>
<evidence type="ECO:0000256" key="6">
    <source>
        <dbReference type="ARBA" id="ARBA00023136"/>
    </source>
</evidence>
<comment type="caution">
    <text evidence="9">The sequence shown here is derived from an EMBL/GenBank/DDBJ whole genome shotgun (WGS) entry which is preliminary data.</text>
</comment>
<reference evidence="10" key="1">
    <citation type="journal article" date="2019" name="Int. J. Syst. Evol. Microbiol.">
        <title>The Global Catalogue of Microorganisms (GCM) 10K type strain sequencing project: providing services to taxonomists for standard genome sequencing and annotation.</title>
        <authorList>
            <consortium name="The Broad Institute Genomics Platform"/>
            <consortium name="The Broad Institute Genome Sequencing Center for Infectious Disease"/>
            <person name="Wu L."/>
            <person name="Ma J."/>
        </authorList>
    </citation>
    <scope>NUCLEOTIDE SEQUENCE [LARGE SCALE GENOMIC DNA]</scope>
    <source>
        <strain evidence="10">NBRC 101365</strain>
    </source>
</reference>
<dbReference type="RefSeq" id="WP_284315146.1">
    <property type="nucleotide sequence ID" value="NZ_BSPC01000058.1"/>
</dbReference>
<evidence type="ECO:0000256" key="7">
    <source>
        <dbReference type="RuleBase" id="RU363032"/>
    </source>
</evidence>
<evidence type="ECO:0000256" key="1">
    <source>
        <dbReference type="ARBA" id="ARBA00004651"/>
    </source>
</evidence>
<evidence type="ECO:0000256" key="5">
    <source>
        <dbReference type="ARBA" id="ARBA00022989"/>
    </source>
</evidence>
<name>A0ABQ6CPC6_9HYPH</name>
<evidence type="ECO:0000256" key="2">
    <source>
        <dbReference type="ARBA" id="ARBA00022448"/>
    </source>
</evidence>
<gene>
    <name evidence="9" type="ORF">GCM10007874_51900</name>
</gene>